<feature type="domain" description="DinB-like" evidence="1">
    <location>
        <begin position="51"/>
        <end position="157"/>
    </location>
</feature>
<protein>
    <recommendedName>
        <fullName evidence="1">DinB-like domain-containing protein</fullName>
    </recommendedName>
</protein>
<dbReference type="SUPFAM" id="SSF109854">
    <property type="entry name" value="DinB/YfiT-like putative metalloenzymes"/>
    <property type="match status" value="1"/>
</dbReference>
<name>A0A8J3MWA3_9CHLR</name>
<accession>A0A8J3MWA3</accession>
<dbReference type="RefSeq" id="WP_220200163.1">
    <property type="nucleotide sequence ID" value="NZ_BNJF01000011.1"/>
</dbReference>
<proteinExistence type="predicted"/>
<gene>
    <name evidence="2" type="ORF">KSX_93850</name>
</gene>
<keyword evidence="3" id="KW-1185">Reference proteome</keyword>
<evidence type="ECO:0000313" key="3">
    <source>
        <dbReference type="Proteomes" id="UP000612362"/>
    </source>
</evidence>
<dbReference type="Proteomes" id="UP000612362">
    <property type="component" value="Unassembled WGS sequence"/>
</dbReference>
<dbReference type="Pfam" id="PF12867">
    <property type="entry name" value="DinB_2"/>
    <property type="match status" value="1"/>
</dbReference>
<evidence type="ECO:0000259" key="1">
    <source>
        <dbReference type="Pfam" id="PF12867"/>
    </source>
</evidence>
<dbReference type="InterPro" id="IPR024775">
    <property type="entry name" value="DinB-like"/>
</dbReference>
<dbReference type="EMBL" id="BNJF01000011">
    <property type="protein sequence ID" value="GHO51222.1"/>
    <property type="molecule type" value="Genomic_DNA"/>
</dbReference>
<reference evidence="2" key="1">
    <citation type="submission" date="2020-10" db="EMBL/GenBank/DDBJ databases">
        <title>Taxonomic study of unclassified bacteria belonging to the class Ktedonobacteria.</title>
        <authorList>
            <person name="Yabe S."/>
            <person name="Wang C.M."/>
            <person name="Zheng Y."/>
            <person name="Sakai Y."/>
            <person name="Cavaletti L."/>
            <person name="Monciardini P."/>
            <person name="Donadio S."/>
        </authorList>
    </citation>
    <scope>NUCLEOTIDE SEQUENCE</scope>
    <source>
        <strain evidence="2">SOSP1-1</strain>
    </source>
</reference>
<dbReference type="AlphaFoldDB" id="A0A8J3MWA3"/>
<comment type="caution">
    <text evidence="2">The sequence shown here is derived from an EMBL/GenBank/DDBJ whole genome shotgun (WGS) entry which is preliminary data.</text>
</comment>
<organism evidence="2 3">
    <name type="scientific">Ktedonospora formicarum</name>
    <dbReference type="NCBI Taxonomy" id="2778364"/>
    <lineage>
        <taxon>Bacteria</taxon>
        <taxon>Bacillati</taxon>
        <taxon>Chloroflexota</taxon>
        <taxon>Ktedonobacteria</taxon>
        <taxon>Ktedonobacterales</taxon>
        <taxon>Ktedonobacteraceae</taxon>
        <taxon>Ktedonospora</taxon>
    </lineage>
</organism>
<evidence type="ECO:0000313" key="2">
    <source>
        <dbReference type="EMBL" id="GHO51222.1"/>
    </source>
</evidence>
<dbReference type="InterPro" id="IPR034660">
    <property type="entry name" value="DinB/YfiT-like"/>
</dbReference>
<dbReference type="Gene3D" id="1.20.120.450">
    <property type="entry name" value="dinb family like domain"/>
    <property type="match status" value="1"/>
</dbReference>
<sequence length="179" mass="20392">MNEQPMETTMRTALLQQFGAAVDMLENALMACPETLWQEHLWIDSERADYGTFWEITYHTLSTLDLHLTGCSLEDFIPPAPFKKRSDDVISQQPYTRDELHTYLVMLRKKCQATIAELSDEKERQPFTFPWPGGATISFLELQLCGIRHVQEHAAQLSLFLGQHGIPDGALDWVPRASG</sequence>